<evidence type="ECO:0000256" key="3">
    <source>
        <dbReference type="SAM" id="Phobius"/>
    </source>
</evidence>
<dbReference type="Proteomes" id="UP001159363">
    <property type="component" value="Chromosome 14"/>
</dbReference>
<name>A0ABQ9G471_9NEOP</name>
<feature type="region of interest" description="Disordered" evidence="2">
    <location>
        <begin position="365"/>
        <end position="393"/>
    </location>
</feature>
<dbReference type="CDD" id="cd17336">
    <property type="entry name" value="MFS_SLCO_OATP"/>
    <property type="match status" value="1"/>
</dbReference>
<dbReference type="PANTHER" id="PTHR11388">
    <property type="entry name" value="ORGANIC ANION TRANSPORTER"/>
    <property type="match status" value="1"/>
</dbReference>
<evidence type="ECO:0000256" key="2">
    <source>
        <dbReference type="SAM" id="MobiDB-lite"/>
    </source>
</evidence>
<comment type="caution">
    <text evidence="4">The sequence shown here is derived from an EMBL/GenBank/DDBJ whole genome shotgun (WGS) entry which is preliminary data.</text>
</comment>
<evidence type="ECO:0000256" key="1">
    <source>
        <dbReference type="ARBA" id="ARBA00023157"/>
    </source>
</evidence>
<organism evidence="4 5">
    <name type="scientific">Dryococelus australis</name>
    <dbReference type="NCBI Taxonomy" id="614101"/>
    <lineage>
        <taxon>Eukaryota</taxon>
        <taxon>Metazoa</taxon>
        <taxon>Ecdysozoa</taxon>
        <taxon>Arthropoda</taxon>
        <taxon>Hexapoda</taxon>
        <taxon>Insecta</taxon>
        <taxon>Pterygota</taxon>
        <taxon>Neoptera</taxon>
        <taxon>Polyneoptera</taxon>
        <taxon>Phasmatodea</taxon>
        <taxon>Verophasmatodea</taxon>
        <taxon>Anareolatae</taxon>
        <taxon>Phasmatidae</taxon>
        <taxon>Eurycanthinae</taxon>
        <taxon>Dryococelus</taxon>
    </lineage>
</organism>
<keyword evidence="1" id="KW-1015">Disulfide bond</keyword>
<keyword evidence="3" id="KW-0812">Transmembrane</keyword>
<keyword evidence="3" id="KW-0472">Membrane</keyword>
<dbReference type="Gene3D" id="1.20.1250.20">
    <property type="entry name" value="MFS general substrate transporter like domains"/>
    <property type="match status" value="1"/>
</dbReference>
<keyword evidence="3" id="KW-1133">Transmembrane helix</keyword>
<feature type="transmembrane region" description="Helical" evidence="3">
    <location>
        <begin position="482"/>
        <end position="502"/>
    </location>
</feature>
<dbReference type="InterPro" id="IPR036259">
    <property type="entry name" value="MFS_trans_sf"/>
</dbReference>
<gene>
    <name evidence="4" type="ORF">PR048_031043</name>
</gene>
<evidence type="ECO:0000313" key="4">
    <source>
        <dbReference type="EMBL" id="KAJ8867244.1"/>
    </source>
</evidence>
<feature type="transmembrane region" description="Helical" evidence="3">
    <location>
        <begin position="446"/>
        <end position="470"/>
    </location>
</feature>
<evidence type="ECO:0000313" key="5">
    <source>
        <dbReference type="Proteomes" id="UP001159363"/>
    </source>
</evidence>
<feature type="transmembrane region" description="Helical" evidence="3">
    <location>
        <begin position="96"/>
        <end position="117"/>
    </location>
</feature>
<accession>A0ABQ9G471</accession>
<feature type="transmembrane region" description="Helical" evidence="3">
    <location>
        <begin position="226"/>
        <end position="247"/>
    </location>
</feature>
<dbReference type="Pfam" id="PF03137">
    <property type="entry name" value="OATP"/>
    <property type="match status" value="2"/>
</dbReference>
<sequence length="517" mass="57122">MPLVRRVFSGVSHFLQSLHSILTSLHPHRLSRPQPKAMVRSCGLGSFRPQWLQRLANTKCFLIIYGLTGCFQAMTHIYSSATLTTLEKRFKIPSRIIGACFLIQYIIGACFLIQYIIGVLMGGNEVSQILLSVVMAYYGGRGNRPLWMAWGVAFSGLSSYILALPHLLYGPGEEALTLTEEYLDLAVINSTQHTRRERPLLCMANRTLQATCSQDNSTGEYSLMPLFLIFMSQFVLGIGITIVHALGQTYIDDHTEKKNTPILLGVYMALRMLGPAMGFAFSSFCLSLYIDPRLTPVIQPKDPRWLGAWWLGWLILGSVKISFGVLLAFFPKALPTKQKEEVKQEMKKQVVENGTEMSAAMVNADSTDKKPPLNGSLTDSAGATPPQEGKQAAEENDGFFETILRLLKNKILMSNIFAAIFFIIGGSGSMTFSMKYMETQYHISAAGASMISGTTTIMAMVVGFLGSGLLIGKFKPRPRFILGWNVILGFVSVAGYVIYVFLKCEDNGLYGLDVSGR</sequence>
<evidence type="ECO:0008006" key="6">
    <source>
        <dbReference type="Google" id="ProtNLM"/>
    </source>
</evidence>
<feature type="transmembrane region" description="Helical" evidence="3">
    <location>
        <begin position="268"/>
        <end position="290"/>
    </location>
</feature>
<reference evidence="4 5" key="1">
    <citation type="submission" date="2023-02" db="EMBL/GenBank/DDBJ databases">
        <title>LHISI_Scaffold_Assembly.</title>
        <authorList>
            <person name="Stuart O.P."/>
            <person name="Cleave R."/>
            <person name="Magrath M.J.L."/>
            <person name="Mikheyev A.S."/>
        </authorList>
    </citation>
    <scope>NUCLEOTIDE SEQUENCE [LARGE SCALE GENOMIC DNA]</scope>
    <source>
        <strain evidence="4">Daus_M_001</strain>
        <tissue evidence="4">Leg muscle</tissue>
    </source>
</reference>
<feature type="transmembrane region" description="Helical" evidence="3">
    <location>
        <begin position="310"/>
        <end position="330"/>
    </location>
</feature>
<dbReference type="PANTHER" id="PTHR11388:SF131">
    <property type="entry name" value="SOLUTE CARRIER ORGANIC ANION TRANSPORTER FAMILY MEMBER"/>
    <property type="match status" value="1"/>
</dbReference>
<protein>
    <recommendedName>
        <fullName evidence="6">Solute carrier organic anion transporter family member</fullName>
    </recommendedName>
</protein>
<dbReference type="InterPro" id="IPR004156">
    <property type="entry name" value="OATP"/>
</dbReference>
<dbReference type="EMBL" id="JARBHB010000015">
    <property type="protein sequence ID" value="KAJ8867244.1"/>
    <property type="molecule type" value="Genomic_DNA"/>
</dbReference>
<feature type="transmembrane region" description="Helical" evidence="3">
    <location>
        <begin position="412"/>
        <end position="434"/>
    </location>
</feature>
<feature type="transmembrane region" description="Helical" evidence="3">
    <location>
        <begin position="147"/>
        <end position="169"/>
    </location>
</feature>
<dbReference type="SUPFAM" id="SSF103473">
    <property type="entry name" value="MFS general substrate transporter"/>
    <property type="match status" value="1"/>
</dbReference>
<keyword evidence="5" id="KW-1185">Reference proteome</keyword>
<proteinExistence type="predicted"/>